<dbReference type="Proteomes" id="UP001500928">
    <property type="component" value="Unassembled WGS sequence"/>
</dbReference>
<dbReference type="InterPro" id="IPR036514">
    <property type="entry name" value="SGNH_hydro_sf"/>
</dbReference>
<evidence type="ECO:0000313" key="3">
    <source>
        <dbReference type="EMBL" id="GAA4780457.1"/>
    </source>
</evidence>
<dbReference type="PANTHER" id="PTHR37981">
    <property type="entry name" value="LIPASE 2"/>
    <property type="match status" value="1"/>
</dbReference>
<dbReference type="EMBL" id="BAABHO010000007">
    <property type="protein sequence ID" value="GAA4780457.1"/>
    <property type="molecule type" value="Genomic_DNA"/>
</dbReference>
<comment type="caution">
    <text evidence="3">The sequence shown here is derived from an EMBL/GenBank/DDBJ whole genome shotgun (WGS) entry which is preliminary data.</text>
</comment>
<dbReference type="PANTHER" id="PTHR37981:SF1">
    <property type="entry name" value="SGNH HYDROLASE-TYPE ESTERASE DOMAIN-CONTAINING PROTEIN"/>
    <property type="match status" value="1"/>
</dbReference>
<feature type="signal peptide" evidence="1">
    <location>
        <begin position="1"/>
        <end position="23"/>
    </location>
</feature>
<reference evidence="4" key="1">
    <citation type="journal article" date="2019" name="Int. J. Syst. Evol. Microbiol.">
        <title>The Global Catalogue of Microorganisms (GCM) 10K type strain sequencing project: providing services to taxonomists for standard genome sequencing and annotation.</title>
        <authorList>
            <consortium name="The Broad Institute Genomics Platform"/>
            <consortium name="The Broad Institute Genome Sequencing Center for Infectious Disease"/>
            <person name="Wu L."/>
            <person name="Ma J."/>
        </authorList>
    </citation>
    <scope>NUCLEOTIDE SEQUENCE [LARGE SCALE GENOMIC DNA]</scope>
    <source>
        <strain evidence="4">JCM 17979</strain>
    </source>
</reference>
<dbReference type="SUPFAM" id="SSF52266">
    <property type="entry name" value="SGNH hydrolase"/>
    <property type="match status" value="1"/>
</dbReference>
<evidence type="ECO:0000259" key="2">
    <source>
        <dbReference type="Pfam" id="PF13472"/>
    </source>
</evidence>
<keyword evidence="1" id="KW-0732">Signal</keyword>
<feature type="domain" description="SGNH hydrolase-type esterase" evidence="2">
    <location>
        <begin position="43"/>
        <end position="259"/>
    </location>
</feature>
<gene>
    <name evidence="3" type="ORF">GCM10023200_12120</name>
</gene>
<organism evidence="3 4">
    <name type="scientific">Actinomycetospora chlora</name>
    <dbReference type="NCBI Taxonomy" id="663608"/>
    <lineage>
        <taxon>Bacteria</taxon>
        <taxon>Bacillati</taxon>
        <taxon>Actinomycetota</taxon>
        <taxon>Actinomycetes</taxon>
        <taxon>Pseudonocardiales</taxon>
        <taxon>Pseudonocardiaceae</taxon>
        <taxon>Actinomycetospora</taxon>
    </lineage>
</organism>
<dbReference type="Pfam" id="PF13472">
    <property type="entry name" value="Lipase_GDSL_2"/>
    <property type="match status" value="1"/>
</dbReference>
<dbReference type="InterPro" id="IPR013830">
    <property type="entry name" value="SGNH_hydro"/>
</dbReference>
<dbReference type="RefSeq" id="WP_345411827.1">
    <property type="nucleotide sequence ID" value="NZ_BAABHO010000007.1"/>
</dbReference>
<dbReference type="Gene3D" id="3.40.50.1110">
    <property type="entry name" value="SGNH hydrolase"/>
    <property type="match status" value="1"/>
</dbReference>
<evidence type="ECO:0000256" key="1">
    <source>
        <dbReference type="SAM" id="SignalP"/>
    </source>
</evidence>
<feature type="chain" id="PRO_5046339612" description="SGNH hydrolase-type esterase domain-containing protein" evidence="1">
    <location>
        <begin position="24"/>
        <end position="303"/>
    </location>
</feature>
<keyword evidence="4" id="KW-1185">Reference proteome</keyword>
<accession>A0ABP9AH56</accession>
<evidence type="ECO:0000313" key="4">
    <source>
        <dbReference type="Proteomes" id="UP001500928"/>
    </source>
</evidence>
<dbReference type="InterPro" id="IPR037460">
    <property type="entry name" value="SEST-like"/>
</dbReference>
<proteinExistence type="predicted"/>
<protein>
    <recommendedName>
        <fullName evidence="2">SGNH hydrolase-type esterase domain-containing protein</fullName>
    </recommendedName>
</protein>
<sequence>MGWRPVVAAVLVGAALVVGAGSAAGLPAGSPASGGDGTRRVTLGDSWAAGTAAGGVEAASGPCRRSTLAYAPLLARAAGDAAWTSRACAAAASTSDNGQFSSLDAGTEVITSTVGGDATGLGALAASCSSAGTPERCDAAAARFDRAVTVLPRALDAALADMRARAPRAAVTFVGYPLLTEGRACPQGAADPARAARVDDAVTRLDAVLADRVTAAGMRFVDVRPAFAGHGVCGEAPWLTSLTDGEALLAGGPTADGHALGVLPALAAAGPAPVPATAPATPGPAATVDGRGFADLEAPLFAG</sequence>
<name>A0ABP9AH56_9PSEU</name>